<gene>
    <name evidence="4" type="ORF">DC3_12430</name>
</gene>
<keyword evidence="2 3" id="KW-0040">ANK repeat</keyword>
<dbReference type="EMBL" id="BJXB01000004">
    <property type="protein sequence ID" value="GEM45608.1"/>
    <property type="molecule type" value="Genomic_DNA"/>
</dbReference>
<evidence type="ECO:0000256" key="1">
    <source>
        <dbReference type="ARBA" id="ARBA00022737"/>
    </source>
</evidence>
<organism evidence="4 5">
    <name type="scientific">Deinococcus cellulosilyticus (strain DSM 18568 / NBRC 106333 / KACC 11606 / 5516J-15)</name>
    <dbReference type="NCBI Taxonomy" id="1223518"/>
    <lineage>
        <taxon>Bacteria</taxon>
        <taxon>Thermotogati</taxon>
        <taxon>Deinococcota</taxon>
        <taxon>Deinococci</taxon>
        <taxon>Deinococcales</taxon>
        <taxon>Deinococcaceae</taxon>
        <taxon>Deinococcus</taxon>
    </lineage>
</organism>
<dbReference type="PRINTS" id="PR01415">
    <property type="entry name" value="ANKYRIN"/>
</dbReference>
<feature type="repeat" description="ANK" evidence="3">
    <location>
        <begin position="762"/>
        <end position="794"/>
    </location>
</feature>
<dbReference type="RefSeq" id="WP_146883066.1">
    <property type="nucleotide sequence ID" value="NZ_BJXB01000004.1"/>
</dbReference>
<evidence type="ECO:0000256" key="3">
    <source>
        <dbReference type="PROSITE-ProRule" id="PRU00023"/>
    </source>
</evidence>
<dbReference type="InterPro" id="IPR002110">
    <property type="entry name" value="Ankyrin_rpt"/>
</dbReference>
<dbReference type="SUPFAM" id="SSF48403">
    <property type="entry name" value="Ankyrin repeat"/>
    <property type="match status" value="3"/>
</dbReference>
<dbReference type="PROSITE" id="PS50088">
    <property type="entry name" value="ANK_REPEAT"/>
    <property type="match status" value="9"/>
</dbReference>
<keyword evidence="1" id="KW-0677">Repeat</keyword>
<dbReference type="PROSITE" id="PS50297">
    <property type="entry name" value="ANK_REP_REGION"/>
    <property type="match status" value="8"/>
</dbReference>
<dbReference type="Pfam" id="PF12796">
    <property type="entry name" value="Ank_2"/>
    <property type="match status" value="4"/>
</dbReference>
<protein>
    <submittedName>
        <fullName evidence="4">Uncharacterized protein</fullName>
    </submittedName>
</protein>
<reference evidence="4 5" key="1">
    <citation type="submission" date="2019-07" db="EMBL/GenBank/DDBJ databases">
        <title>Whole genome shotgun sequence of Deinococcus cellulosilyticus NBRC 106333.</title>
        <authorList>
            <person name="Hosoyama A."/>
            <person name="Uohara A."/>
            <person name="Ohji S."/>
            <person name="Ichikawa N."/>
        </authorList>
    </citation>
    <scope>NUCLEOTIDE SEQUENCE [LARGE SCALE GENOMIC DNA]</scope>
    <source>
        <strain evidence="4 5">NBRC 106333</strain>
    </source>
</reference>
<name>A0A511MZA9_DEIC1</name>
<feature type="repeat" description="ANK" evidence="3">
    <location>
        <begin position="729"/>
        <end position="761"/>
    </location>
</feature>
<proteinExistence type="predicted"/>
<dbReference type="Proteomes" id="UP000321306">
    <property type="component" value="Unassembled WGS sequence"/>
</dbReference>
<evidence type="ECO:0000256" key="2">
    <source>
        <dbReference type="ARBA" id="ARBA00023043"/>
    </source>
</evidence>
<feature type="repeat" description="ANK" evidence="3">
    <location>
        <begin position="316"/>
        <end position="348"/>
    </location>
</feature>
<accession>A0A511MZA9</accession>
<feature type="repeat" description="ANK" evidence="3">
    <location>
        <begin position="145"/>
        <end position="170"/>
    </location>
</feature>
<dbReference type="InterPro" id="IPR036770">
    <property type="entry name" value="Ankyrin_rpt-contain_sf"/>
</dbReference>
<feature type="repeat" description="ANK" evidence="3">
    <location>
        <begin position="244"/>
        <end position="276"/>
    </location>
</feature>
<dbReference type="Pfam" id="PF13637">
    <property type="entry name" value="Ank_4"/>
    <property type="match status" value="1"/>
</dbReference>
<evidence type="ECO:0000313" key="4">
    <source>
        <dbReference type="EMBL" id="GEM45608.1"/>
    </source>
</evidence>
<feature type="repeat" description="ANK" evidence="3">
    <location>
        <begin position="277"/>
        <end position="309"/>
    </location>
</feature>
<feature type="repeat" description="ANK" evidence="3">
    <location>
        <begin position="46"/>
        <end position="78"/>
    </location>
</feature>
<evidence type="ECO:0000313" key="5">
    <source>
        <dbReference type="Proteomes" id="UP000321306"/>
    </source>
</evidence>
<dbReference type="SMART" id="SM00248">
    <property type="entry name" value="ANK"/>
    <property type="match status" value="16"/>
</dbReference>
<dbReference type="PANTHER" id="PTHR24173:SF74">
    <property type="entry name" value="ANKYRIN REPEAT DOMAIN-CONTAINING PROTEIN 16"/>
    <property type="match status" value="1"/>
</dbReference>
<comment type="caution">
    <text evidence="4">The sequence shown here is derived from an EMBL/GenBank/DDBJ whole genome shotgun (WGS) entry which is preliminary data.</text>
</comment>
<dbReference type="OrthoDB" id="174574at2"/>
<feature type="repeat" description="ANK" evidence="3">
    <location>
        <begin position="211"/>
        <end position="243"/>
    </location>
</feature>
<dbReference type="AlphaFoldDB" id="A0A511MZA9"/>
<dbReference type="Gene3D" id="1.25.40.20">
    <property type="entry name" value="Ankyrin repeat-containing domain"/>
    <property type="match status" value="5"/>
</dbReference>
<feature type="repeat" description="ANK" evidence="3">
    <location>
        <begin position="79"/>
        <end position="111"/>
    </location>
</feature>
<dbReference type="PANTHER" id="PTHR24173">
    <property type="entry name" value="ANKYRIN REPEAT CONTAINING"/>
    <property type="match status" value="1"/>
</dbReference>
<keyword evidence="5" id="KW-1185">Reference proteome</keyword>
<sequence length="865" mass="96738">MPPHIKKAAQQLNQLMDTADLETMETLMNSWGEQLPEVLGWQGSEKHLPPLHHAILQGKLDVARLLLQKGARLELRDHRQRTPLYLAYAGKHVDLALELLQMGASMDTQNTAGTRVLDVVVASGNLEHLEMFLQKGLLLDHQNQHGMTPLHWAAWSGNPQMVDRVLEHTAFPLTVKDHLGRLPLHHSSTVEVFDHLLSLFPDQDVNTRFENGRCFVHLLAERGHFPLLRHLYERGEDLTVTDLGRNTVLHYASVRDQPDMVGWLISVGQDVNSRNHSNQRPLHWAAELGTLEVVKVLLAHGAKVNVKTNFSDLIRHTQTPLYMAVSHSHLEVARLLLQHRAKVNEINDSSNTTALCEAVSKDDLKMMQLLLDHGALPRGISRKGDAPYEYFYFPLGLVRSPEALDLLLQHGADINERNRYEGTALHWLVDRMESRTLKTPEGQKLLEVLDRLIALGANVQAENNHGRTPLADAQSKQVSERLTAAMQHGGSAQPLSAEHEVQQTLQDHYTDLIQGMVHHITGTEPPSGPAENATGVGRELFELADQVDTVHGLAAFEAVLDRATPQDVQHLDTSPFDSEETALLRVTYRLQRFGKEPGFPEISDFHRVIHKLLSKGANPNHPESLYGDGALHKVVKASSTYHRPEQLQALFALIDLLLEHGAEVNLKNADFNTPLDFVTHQEILEHLRSRGGVHGKHNGALFEAIESGKPKRVQQMLDLEAKVNGKDPEGITPLMHAANHARPELVRLLLDHEAQVASKDRLGRTALHFACARGAFEVIDHLLQAGADPNVQTRQGETPLEFLVRLEWPRNEAVEARQQTARTVTRMVARGADLSVKNQRGHTPLDLCSTQALRTEIERALREKP</sequence>